<dbReference type="InParanoid" id="A0A0C2ZAE8"/>
<reference evidence="1 2" key="1">
    <citation type="submission" date="2014-04" db="EMBL/GenBank/DDBJ databases">
        <authorList>
            <consortium name="DOE Joint Genome Institute"/>
            <person name="Kuo A."/>
            <person name="Kohler A."/>
            <person name="Nagy L.G."/>
            <person name="Floudas D."/>
            <person name="Copeland A."/>
            <person name="Barry K.W."/>
            <person name="Cichocki N."/>
            <person name="Veneault-Fourrey C."/>
            <person name="LaButti K."/>
            <person name="Lindquist E.A."/>
            <person name="Lipzen A."/>
            <person name="Lundell T."/>
            <person name="Morin E."/>
            <person name="Murat C."/>
            <person name="Sun H."/>
            <person name="Tunlid A."/>
            <person name="Henrissat B."/>
            <person name="Grigoriev I.V."/>
            <person name="Hibbett D.S."/>
            <person name="Martin F."/>
            <person name="Nordberg H.P."/>
            <person name="Cantor M.N."/>
            <person name="Hua S.X."/>
        </authorList>
    </citation>
    <scope>NUCLEOTIDE SEQUENCE [LARGE SCALE GENOMIC DNA]</scope>
    <source>
        <strain evidence="1 2">Foug A</strain>
    </source>
</reference>
<protein>
    <submittedName>
        <fullName evidence="1">Uncharacterized protein</fullName>
    </submittedName>
</protein>
<accession>A0A0C2ZAE8</accession>
<evidence type="ECO:0000313" key="1">
    <source>
        <dbReference type="EMBL" id="KIM58848.1"/>
    </source>
</evidence>
<organism evidence="1 2">
    <name type="scientific">Scleroderma citrinum Foug A</name>
    <dbReference type="NCBI Taxonomy" id="1036808"/>
    <lineage>
        <taxon>Eukaryota</taxon>
        <taxon>Fungi</taxon>
        <taxon>Dikarya</taxon>
        <taxon>Basidiomycota</taxon>
        <taxon>Agaricomycotina</taxon>
        <taxon>Agaricomycetes</taxon>
        <taxon>Agaricomycetidae</taxon>
        <taxon>Boletales</taxon>
        <taxon>Sclerodermatineae</taxon>
        <taxon>Sclerodermataceae</taxon>
        <taxon>Scleroderma</taxon>
    </lineage>
</organism>
<dbReference type="EMBL" id="KN822080">
    <property type="protein sequence ID" value="KIM58848.1"/>
    <property type="molecule type" value="Genomic_DNA"/>
</dbReference>
<evidence type="ECO:0000313" key="2">
    <source>
        <dbReference type="Proteomes" id="UP000053989"/>
    </source>
</evidence>
<name>A0A0C2ZAE8_9AGAM</name>
<sequence>MDQSDSPADIQTSPSRKAPYMAPALSLSADSVNSFALYILDPKFPWKSRNNSLCSAVTDQRGGGFRGLGICRNRT</sequence>
<dbReference type="HOGENOM" id="CLU_2672573_0_0_1"/>
<proteinExistence type="predicted"/>
<dbReference type="AlphaFoldDB" id="A0A0C2ZAE8"/>
<reference evidence="2" key="2">
    <citation type="submission" date="2015-01" db="EMBL/GenBank/DDBJ databases">
        <title>Evolutionary Origins and Diversification of the Mycorrhizal Mutualists.</title>
        <authorList>
            <consortium name="DOE Joint Genome Institute"/>
            <consortium name="Mycorrhizal Genomics Consortium"/>
            <person name="Kohler A."/>
            <person name="Kuo A."/>
            <person name="Nagy L.G."/>
            <person name="Floudas D."/>
            <person name="Copeland A."/>
            <person name="Barry K.W."/>
            <person name="Cichocki N."/>
            <person name="Veneault-Fourrey C."/>
            <person name="LaButti K."/>
            <person name="Lindquist E.A."/>
            <person name="Lipzen A."/>
            <person name="Lundell T."/>
            <person name="Morin E."/>
            <person name="Murat C."/>
            <person name="Riley R."/>
            <person name="Ohm R."/>
            <person name="Sun H."/>
            <person name="Tunlid A."/>
            <person name="Henrissat B."/>
            <person name="Grigoriev I.V."/>
            <person name="Hibbett D.S."/>
            <person name="Martin F."/>
        </authorList>
    </citation>
    <scope>NUCLEOTIDE SEQUENCE [LARGE SCALE GENOMIC DNA]</scope>
    <source>
        <strain evidence="2">Foug A</strain>
    </source>
</reference>
<gene>
    <name evidence="1" type="ORF">SCLCIDRAFT_1218187</name>
</gene>
<keyword evidence="2" id="KW-1185">Reference proteome</keyword>
<dbReference type="Proteomes" id="UP000053989">
    <property type="component" value="Unassembled WGS sequence"/>
</dbReference>